<feature type="compositionally biased region" description="Polar residues" evidence="2">
    <location>
        <begin position="878"/>
        <end position="890"/>
    </location>
</feature>
<feature type="region of interest" description="Disordered" evidence="2">
    <location>
        <begin position="710"/>
        <end position="739"/>
    </location>
</feature>
<feature type="compositionally biased region" description="Low complexity" evidence="2">
    <location>
        <begin position="1005"/>
        <end position="1016"/>
    </location>
</feature>
<feature type="compositionally biased region" description="Polar residues" evidence="2">
    <location>
        <begin position="1017"/>
        <end position="1029"/>
    </location>
</feature>
<dbReference type="InParanoid" id="A0A7E5VG68"/>
<evidence type="ECO:0000256" key="1">
    <source>
        <dbReference type="SAM" id="Coils"/>
    </source>
</evidence>
<reference evidence="4" key="1">
    <citation type="submission" date="2025-08" db="UniProtKB">
        <authorList>
            <consortium name="RefSeq"/>
        </authorList>
    </citation>
    <scope>IDENTIFICATION</scope>
</reference>
<feature type="compositionally biased region" description="Polar residues" evidence="2">
    <location>
        <begin position="1428"/>
        <end position="1437"/>
    </location>
</feature>
<feature type="compositionally biased region" description="Basic and acidic residues" evidence="2">
    <location>
        <begin position="962"/>
        <end position="982"/>
    </location>
</feature>
<dbReference type="OrthoDB" id="6368736at2759"/>
<feature type="compositionally biased region" description="Polar residues" evidence="2">
    <location>
        <begin position="1210"/>
        <end position="1226"/>
    </location>
</feature>
<feature type="coiled-coil region" evidence="1">
    <location>
        <begin position="101"/>
        <end position="152"/>
    </location>
</feature>
<feature type="compositionally biased region" description="Polar residues" evidence="2">
    <location>
        <begin position="476"/>
        <end position="493"/>
    </location>
</feature>
<feature type="region of interest" description="Disordered" evidence="2">
    <location>
        <begin position="1110"/>
        <end position="1270"/>
    </location>
</feature>
<feature type="compositionally biased region" description="Polar residues" evidence="2">
    <location>
        <begin position="935"/>
        <end position="955"/>
    </location>
</feature>
<protein>
    <submittedName>
        <fullName evidence="4">Uncharacterized protein LOC113493494</fullName>
    </submittedName>
</protein>
<sequence length="1920" mass="216987">MTTAYDESVIEFDLNYLNQDSNGTPIANKADKNKYEKQKRNISIMKKKIIATDALITKYYTKKQMLFDAEKNLAGTKEECKQICLDYRQALEKCSVLETERQTVQTAYKTVEERCGQLENQCAAFQSHIHQLQQLIKEKDTALESLRTEKKKTYVKEVDKKAVYTRDRERTSLNKDIKLFTELVKKILGKKRLKGRYNELLRKYEISSDGNASDTSDVFEEPFSPPFSPVTKKPSNTATDSECDYSVDTGRGSSLGSDNDKFILSPDCFIEDNPRSSVTIENRSKIKVANVATSPIIFEDVVEEPSLPLILDDEELESSKNESSNIESQLNMVDRCLSPIRINKRSVCTSPMELETVVQIQIENEFESKDASTMTNQTLPLITIDRSVSPINISSGVSVFTSPMKHFTREIATSPEIINENIIENESTQENNQKECLELNNSNNMRRDNNADFEIEMILNSMQMSHGIITPIPKTPSRSRYTESRNVPSRLSSVSSHPRLFEGGFLETVDEYSRVEELKMELDNLKSVLKQHILLTSKPLQFNHKPLLNKLVTDDDDNLNEIEYMDTNENSLSDNTLDHSEMRQESNLEVSQYGLVLSPIDNDLLFGTSQSSTERDLHNMIKDNKAQISFPKIHSESILQNLEETEIPTEANTQSCAQEICEDGNDASNPENSEVDDEPVKVIKLKRTKRKRLSKLDKLKKVLKPKHKIRSKTPTIFKSQLKSKPHNLPDKKISKNETSASLNDKAVYEKAVKIMAELNSKQNSQTRKDPIKESLSSSEISPKIENIQIGDGAPPKSNIKEPIKDSSSVSDSCPKKTLTDNIQIDSQTLPKDSLSTSETSSKKTENSQTGNQIPPKTTQKDLKNYLSTSESSVKKTLTDNSQIGNGTPPATIQKDLIKDSLTTSEFSQKKTLMDISQIDNQTPLKITQKDPAKTSLFTSESSPKQTTMDNCQIGNGTLPKATQKDPIKESLSRSESSLKKTIMDNSQIGNGTPPKTAKKEPVKDSLSTNLSSPTTLMENSQTDNQTPQQDPIKESLFTSESSPNKTLTNNSQIGNLTAPKTTQKSSLIESLFGSESSPKKTLTNNSQIGNLTSQKTTKKSSLLEFLFTSEPSPKKTLTENSQTDNRTPLTSTQKYPIKESLFTSESSLKKTLTNNSEIGNRTPPKTTRKSSFIESLFTSEPSPKNTSTDNSQTDTRPTPKSTQKDLTKESLFTSESSPKKTLTADSQIGHRTPPNAIQKGILSTSETSSRKTLTNNNQIGNRASQRTSRKETIKELLSTNEISPKTDKIQIGHQKTNEAAPELKPISKTLVSSARAKIDLFSNDKQPEDNVRSTDILTSPTSQIATRSKSKPCFVVLTKSPVALPAQQTKTSEQVQDKQKVNVESEIQSPQVSRKRRNNSDFEPEIQCKRILRSSTAQKRSSTENKEVSNATNNNKSMDIRSPRKLDMNTTNEEDSMKPWKNINHDIAISYEDLDLFSDDVQSEDVKCQEKVPLNNANDFHPKQSILCSMIDKYGVAKVRNFAKKAPDAAAVKMVSDKMEQYINYIIESSPAESKIVMDKFVTDLKKVNHKHFLAGLMKYLTKPDRKMELFSKVVTAPAPPMTKAEQILIYVILNLKRNWPSIDIVDAILTNIEYTLFKLNRTPDFGVVESASHFYAILCRYFRAKSRLRLFILDAMYCTQFKSIRLIMQCLDVWSHIIPLAHMGIAKCPLVTCLVYLLHFYKCNDKLNNIQVIRKILSERYFYKITDWNETKIVEMFRHAIKELKDVPIDRKMLRLALIILAKRQGPKWCQNHIIKNLLLPMIEKPNVPENVKEFCVSMIGPLMKPYPADMKVNCEIVMNKLSDMLNQEQSQAMEEAIITSMVFINRHNQMSINKVLLSRKMKPFSAELEEILREYVRAIPLKVWERNISQIVHSSKYN</sequence>
<feature type="compositionally biased region" description="Basic and acidic residues" evidence="2">
    <location>
        <begin position="1438"/>
        <end position="1447"/>
    </location>
</feature>
<feature type="compositionally biased region" description="Polar residues" evidence="2">
    <location>
        <begin position="1241"/>
        <end position="1266"/>
    </location>
</feature>
<organism evidence="3 4">
    <name type="scientific">Trichoplusia ni</name>
    <name type="common">Cabbage looper</name>
    <dbReference type="NCBI Taxonomy" id="7111"/>
    <lineage>
        <taxon>Eukaryota</taxon>
        <taxon>Metazoa</taxon>
        <taxon>Ecdysozoa</taxon>
        <taxon>Arthropoda</taxon>
        <taxon>Hexapoda</taxon>
        <taxon>Insecta</taxon>
        <taxon>Pterygota</taxon>
        <taxon>Neoptera</taxon>
        <taxon>Endopterygota</taxon>
        <taxon>Lepidoptera</taxon>
        <taxon>Glossata</taxon>
        <taxon>Ditrysia</taxon>
        <taxon>Noctuoidea</taxon>
        <taxon>Noctuidae</taxon>
        <taxon>Plusiinae</taxon>
        <taxon>Trichoplusia</taxon>
    </lineage>
</organism>
<feature type="region of interest" description="Disordered" evidence="2">
    <location>
        <begin position="470"/>
        <end position="493"/>
    </location>
</feature>
<feature type="compositionally biased region" description="Polar residues" evidence="2">
    <location>
        <begin position="1118"/>
        <end position="1134"/>
    </location>
</feature>
<feature type="compositionally biased region" description="Polar residues" evidence="2">
    <location>
        <begin position="1141"/>
        <end position="1201"/>
    </location>
</feature>
<accession>A0A7E5VG68</accession>
<feature type="region of interest" description="Disordered" evidence="2">
    <location>
        <begin position="759"/>
        <end position="895"/>
    </location>
</feature>
<name>A0A7E5VG68_TRINI</name>
<evidence type="ECO:0000313" key="4">
    <source>
        <dbReference type="RefSeq" id="XP_026727298.1"/>
    </source>
</evidence>
<proteinExistence type="predicted"/>
<keyword evidence="3" id="KW-1185">Reference proteome</keyword>
<evidence type="ECO:0000256" key="2">
    <source>
        <dbReference type="SAM" id="MobiDB-lite"/>
    </source>
</evidence>
<feature type="region of interest" description="Disordered" evidence="2">
    <location>
        <begin position="209"/>
        <end position="252"/>
    </location>
</feature>
<feature type="region of interest" description="Disordered" evidence="2">
    <location>
        <begin position="1365"/>
        <end position="1457"/>
    </location>
</feature>
<dbReference type="RefSeq" id="XP_026727298.1">
    <property type="nucleotide sequence ID" value="XM_026871497.1"/>
</dbReference>
<feature type="compositionally biased region" description="Polar residues" evidence="2">
    <location>
        <begin position="712"/>
        <end position="722"/>
    </location>
</feature>
<feature type="compositionally biased region" description="Polar residues" evidence="2">
    <location>
        <begin position="819"/>
        <end position="830"/>
    </location>
</feature>
<feature type="region of interest" description="Disordered" evidence="2">
    <location>
        <begin position="929"/>
        <end position="1095"/>
    </location>
</feature>
<dbReference type="GeneID" id="113493494"/>
<evidence type="ECO:0000313" key="3">
    <source>
        <dbReference type="Proteomes" id="UP000322000"/>
    </source>
</evidence>
<feature type="compositionally biased region" description="Polar residues" evidence="2">
    <location>
        <begin position="1036"/>
        <end position="1095"/>
    </location>
</feature>
<gene>
    <name evidence="4" type="primary">LOC113493494</name>
</gene>
<dbReference type="KEGG" id="tnl:113493494"/>
<dbReference type="Proteomes" id="UP000322000">
    <property type="component" value="Chromosome 4"/>
</dbReference>
<keyword evidence="1" id="KW-0175">Coiled coil</keyword>